<evidence type="ECO:0000313" key="3">
    <source>
        <dbReference type="Proteomes" id="UP000554235"/>
    </source>
</evidence>
<feature type="region of interest" description="Disordered" evidence="1">
    <location>
        <begin position="126"/>
        <end position="145"/>
    </location>
</feature>
<proteinExistence type="predicted"/>
<evidence type="ECO:0000256" key="1">
    <source>
        <dbReference type="SAM" id="MobiDB-lite"/>
    </source>
</evidence>
<dbReference type="EMBL" id="JAADYS010000684">
    <property type="protein sequence ID" value="KAF4467874.1"/>
    <property type="molecule type" value="Genomic_DNA"/>
</dbReference>
<sequence length="145" mass="16534">MSLSPLSQAFGADYCHNFIQTGNVGEITPEALPQSEAELDEQMGKENLKSELERQQELCREKDSLLGIKDSLLDEKDSLLKERDITIKTQSFFIVTSGFRIDQLTAEVGELNMTINNLKSQLRGVRYDDDDLQPQRRSGKKRKLR</sequence>
<evidence type="ECO:0000313" key="2">
    <source>
        <dbReference type="EMBL" id="KAF4467874.1"/>
    </source>
</evidence>
<protein>
    <submittedName>
        <fullName evidence="2">Uncharacterized protein</fullName>
    </submittedName>
</protein>
<comment type="caution">
    <text evidence="2">The sequence shown here is derived from an EMBL/GenBank/DDBJ whole genome shotgun (WGS) entry which is preliminary data.</text>
</comment>
<name>A0A8H4LI24_9HYPO</name>
<organism evidence="2 3">
    <name type="scientific">Fusarium albosuccineum</name>
    <dbReference type="NCBI Taxonomy" id="1237068"/>
    <lineage>
        <taxon>Eukaryota</taxon>
        <taxon>Fungi</taxon>
        <taxon>Dikarya</taxon>
        <taxon>Ascomycota</taxon>
        <taxon>Pezizomycotina</taxon>
        <taxon>Sordariomycetes</taxon>
        <taxon>Hypocreomycetidae</taxon>
        <taxon>Hypocreales</taxon>
        <taxon>Nectriaceae</taxon>
        <taxon>Fusarium</taxon>
        <taxon>Fusarium decemcellulare species complex</taxon>
    </lineage>
</organism>
<dbReference type="Proteomes" id="UP000554235">
    <property type="component" value="Unassembled WGS sequence"/>
</dbReference>
<accession>A0A8H4LI24</accession>
<gene>
    <name evidence="2" type="ORF">FALBO_5244</name>
</gene>
<reference evidence="2 3" key="1">
    <citation type="submission" date="2020-01" db="EMBL/GenBank/DDBJ databases">
        <title>Identification and distribution of gene clusters putatively required for synthesis of sphingolipid metabolism inhibitors in phylogenetically diverse species of the filamentous fungus Fusarium.</title>
        <authorList>
            <person name="Kim H.-S."/>
            <person name="Busman M."/>
            <person name="Brown D.W."/>
            <person name="Divon H."/>
            <person name="Uhlig S."/>
            <person name="Proctor R.H."/>
        </authorList>
    </citation>
    <scope>NUCLEOTIDE SEQUENCE [LARGE SCALE GENOMIC DNA]</scope>
    <source>
        <strain evidence="2 3">NRRL 20459</strain>
    </source>
</reference>
<dbReference type="AlphaFoldDB" id="A0A8H4LI24"/>
<keyword evidence="3" id="KW-1185">Reference proteome</keyword>